<dbReference type="Gene3D" id="3.30.565.10">
    <property type="entry name" value="Histidine kinase-like ATPase, C-terminal domain"/>
    <property type="match status" value="1"/>
</dbReference>
<dbReference type="InterPro" id="IPR050267">
    <property type="entry name" value="Anti-sigma-factor_SerPK"/>
</dbReference>
<dbReference type="PANTHER" id="PTHR35526">
    <property type="entry name" value="ANTI-SIGMA-F FACTOR RSBW-RELATED"/>
    <property type="match status" value="1"/>
</dbReference>
<gene>
    <name evidence="3" type="ORF">SAMN04488516_101122</name>
</gene>
<protein>
    <submittedName>
        <fullName evidence="3">Serine/threonine-protein kinase RsbW</fullName>
    </submittedName>
</protein>
<organism evidence="3 4">
    <name type="scientific">Desulfonauticus submarinus</name>
    <dbReference type="NCBI Taxonomy" id="206665"/>
    <lineage>
        <taxon>Bacteria</taxon>
        <taxon>Pseudomonadati</taxon>
        <taxon>Thermodesulfobacteriota</taxon>
        <taxon>Desulfovibrionia</taxon>
        <taxon>Desulfovibrionales</taxon>
        <taxon>Desulfonauticaceae</taxon>
        <taxon>Desulfonauticus</taxon>
    </lineage>
</organism>
<evidence type="ECO:0000259" key="2">
    <source>
        <dbReference type="Pfam" id="PF13581"/>
    </source>
</evidence>
<feature type="domain" description="Histidine kinase/HSP90-like ATPase" evidence="2">
    <location>
        <begin position="12"/>
        <end position="129"/>
    </location>
</feature>
<sequence length="139" mass="16368">MEFILETNASSKEVRLVIVAVISILRRLVKEDVLYDVEIALSEACTNVVIHAYKGDIDSRDKKIRIKLEIDKKKGILLEVIDWGKQFILPQNLPDHDAESGRGIYIIRKVMDKFYYKRVEERNHILMYKKMEAEQWKMS</sequence>
<dbReference type="STRING" id="206665.SAMN04488516_101122"/>
<evidence type="ECO:0000313" key="3">
    <source>
        <dbReference type="EMBL" id="SDN23320.1"/>
    </source>
</evidence>
<evidence type="ECO:0000313" key="4">
    <source>
        <dbReference type="Proteomes" id="UP000199602"/>
    </source>
</evidence>
<dbReference type="CDD" id="cd16936">
    <property type="entry name" value="HATPase_RsbW-like"/>
    <property type="match status" value="1"/>
</dbReference>
<dbReference type="RefSeq" id="WP_092061787.1">
    <property type="nucleotide sequence ID" value="NZ_FNIN01000001.1"/>
</dbReference>
<accession>A0A1G9ZQ16</accession>
<dbReference type="Pfam" id="PF13581">
    <property type="entry name" value="HATPase_c_2"/>
    <property type="match status" value="1"/>
</dbReference>
<dbReference type="Proteomes" id="UP000199602">
    <property type="component" value="Unassembled WGS sequence"/>
</dbReference>
<dbReference type="EMBL" id="FNIN01000001">
    <property type="protein sequence ID" value="SDN23320.1"/>
    <property type="molecule type" value="Genomic_DNA"/>
</dbReference>
<proteinExistence type="predicted"/>
<reference evidence="3 4" key="1">
    <citation type="submission" date="2016-10" db="EMBL/GenBank/DDBJ databases">
        <authorList>
            <person name="de Groot N.N."/>
        </authorList>
    </citation>
    <scope>NUCLEOTIDE SEQUENCE [LARGE SCALE GENOMIC DNA]</scope>
    <source>
        <strain evidence="3 4">DSM 15269</strain>
    </source>
</reference>
<dbReference type="GO" id="GO:0004674">
    <property type="term" value="F:protein serine/threonine kinase activity"/>
    <property type="evidence" value="ECO:0007669"/>
    <property type="project" value="UniProtKB-KW"/>
</dbReference>
<dbReference type="SUPFAM" id="SSF55874">
    <property type="entry name" value="ATPase domain of HSP90 chaperone/DNA topoisomerase II/histidine kinase"/>
    <property type="match status" value="1"/>
</dbReference>
<dbReference type="PANTHER" id="PTHR35526:SF3">
    <property type="entry name" value="ANTI-SIGMA-F FACTOR RSBW"/>
    <property type="match status" value="1"/>
</dbReference>
<dbReference type="OrthoDB" id="163538at2"/>
<keyword evidence="3" id="KW-0418">Kinase</keyword>
<keyword evidence="1" id="KW-0723">Serine/threonine-protein kinase</keyword>
<evidence type="ECO:0000256" key="1">
    <source>
        <dbReference type="ARBA" id="ARBA00022527"/>
    </source>
</evidence>
<dbReference type="AlphaFoldDB" id="A0A1G9ZQ16"/>
<keyword evidence="4" id="KW-1185">Reference proteome</keyword>
<name>A0A1G9ZQ16_9BACT</name>
<dbReference type="InterPro" id="IPR003594">
    <property type="entry name" value="HATPase_dom"/>
</dbReference>
<keyword evidence="3" id="KW-0808">Transferase</keyword>
<dbReference type="InterPro" id="IPR036890">
    <property type="entry name" value="HATPase_C_sf"/>
</dbReference>